<dbReference type="InterPro" id="IPR030192">
    <property type="entry name" value="YbdG"/>
</dbReference>
<dbReference type="RefSeq" id="WP_217678497.1">
    <property type="nucleotide sequence ID" value="NZ_JAHRVA010000006.1"/>
</dbReference>
<organism evidence="4 5">
    <name type="scientific">Falsochrobactrum tianjinense</name>
    <dbReference type="NCBI Taxonomy" id="2706015"/>
    <lineage>
        <taxon>Bacteria</taxon>
        <taxon>Pseudomonadati</taxon>
        <taxon>Pseudomonadota</taxon>
        <taxon>Alphaproteobacteria</taxon>
        <taxon>Hyphomicrobiales</taxon>
        <taxon>Brucellaceae</taxon>
        <taxon>Falsochrobactrum</taxon>
    </lineage>
</organism>
<evidence type="ECO:0000256" key="1">
    <source>
        <dbReference type="SAM" id="Phobius"/>
    </source>
</evidence>
<accession>A0A949PPB4</accession>
<proteinExistence type="predicted"/>
<dbReference type="PANTHER" id="PTHR30414:SF0">
    <property type="entry name" value="MINICONDUCTANCE MECHANOSENSITIVE CHANNEL YBDG"/>
    <property type="match status" value="1"/>
</dbReference>
<dbReference type="PANTHER" id="PTHR30414">
    <property type="entry name" value="MINICONDUCTANCE MECHANOSENSITIVE CHANNEL YBDG"/>
    <property type="match status" value="1"/>
</dbReference>
<dbReference type="Pfam" id="PF00924">
    <property type="entry name" value="MS_channel_2nd"/>
    <property type="match status" value="1"/>
</dbReference>
<name>A0A949PPB4_9HYPH</name>
<keyword evidence="1" id="KW-0472">Membrane</keyword>
<keyword evidence="1" id="KW-1133">Transmembrane helix</keyword>
<comment type="caution">
    <text evidence="4">The sequence shown here is derived from an EMBL/GenBank/DDBJ whole genome shotgun (WGS) entry which is preliminary data.</text>
</comment>
<dbReference type="AlphaFoldDB" id="A0A949PPB4"/>
<feature type="transmembrane region" description="Helical" evidence="1">
    <location>
        <begin position="14"/>
        <end position="39"/>
    </location>
</feature>
<feature type="transmembrane region" description="Helical" evidence="1">
    <location>
        <begin position="89"/>
        <end position="113"/>
    </location>
</feature>
<feature type="domain" description="Mechanosensitive ion channel MscS" evidence="2">
    <location>
        <begin position="176"/>
        <end position="244"/>
    </location>
</feature>
<keyword evidence="5" id="KW-1185">Reference proteome</keyword>
<dbReference type="GO" id="GO:0071470">
    <property type="term" value="P:cellular response to osmotic stress"/>
    <property type="evidence" value="ECO:0007669"/>
    <property type="project" value="InterPro"/>
</dbReference>
<feature type="transmembrane region" description="Helical" evidence="1">
    <location>
        <begin position="158"/>
        <end position="182"/>
    </location>
</feature>
<gene>
    <name evidence="4" type="ORF">KUG47_13440</name>
</gene>
<feature type="domain" description="Mechanosensitive ion channel MscS C-terminal" evidence="3">
    <location>
        <begin position="323"/>
        <end position="377"/>
    </location>
</feature>
<reference evidence="4 5" key="1">
    <citation type="submission" date="2021-06" db="EMBL/GenBank/DDBJ databases">
        <title>Falsochrobactrum tianjin sp.nov., a new petroleum-degrading bacteria isolated from oily soils.</title>
        <authorList>
            <person name="Chen G."/>
            <person name="Chen H."/>
            <person name="Tian J."/>
            <person name="Qing J."/>
            <person name="Zhong L."/>
            <person name="Ma W."/>
            <person name="Song Y."/>
            <person name="Cui X."/>
            <person name="Yan B."/>
        </authorList>
    </citation>
    <scope>NUCLEOTIDE SEQUENCE [LARGE SCALE GENOMIC DNA]</scope>
    <source>
        <strain evidence="4 5">TDYN1</strain>
    </source>
</reference>
<feature type="transmembrane region" description="Helical" evidence="1">
    <location>
        <begin position="134"/>
        <end position="152"/>
    </location>
</feature>
<dbReference type="InterPro" id="IPR006685">
    <property type="entry name" value="MscS_channel_2nd"/>
</dbReference>
<dbReference type="Proteomes" id="UP000752297">
    <property type="component" value="Unassembled WGS sequence"/>
</dbReference>
<keyword evidence="1" id="KW-0812">Transmembrane</keyword>
<feature type="transmembrane region" description="Helical" evidence="1">
    <location>
        <begin position="59"/>
        <end position="83"/>
    </location>
</feature>
<dbReference type="Pfam" id="PF21082">
    <property type="entry name" value="MS_channel_3rd"/>
    <property type="match status" value="1"/>
</dbReference>
<dbReference type="GO" id="GO:0008381">
    <property type="term" value="F:mechanosensitive monoatomic ion channel activity"/>
    <property type="evidence" value="ECO:0007669"/>
    <property type="project" value="InterPro"/>
</dbReference>
<dbReference type="EMBL" id="JAHRVA010000006">
    <property type="protein sequence ID" value="MBV2144498.1"/>
    <property type="molecule type" value="Genomic_DNA"/>
</dbReference>
<sequence>MPEFFASHLWAQTIAVLGGLFLSAFIANYLIKAILLKILNRIVQKTSFGQDEELKRHGVIAHLANVVPALIIASGIAAVPGLPETAVTIISNVAVAFIILTLALALSAFLSVVDTLYGRREEAKDRPIKGYIQVGKLVIYVIAVVFIIATLLDRSPIILLSGVGAMAAVLILVFQDTLLSLVASMQIASSNMVRVGDWIEMSHLDANGDVVEIALYTVKVQNFDKTITTIPIRKLITEPMKNYRGMQQAGGRRIKRSIFIDQATIRFLTEEERQRLASIDQLKDYLPKKEKEIADWNAQLGERAKNPVNTRRFTNIGTFRAYVQTYLRNHPHVHKGMTLLVRQLNPTPDGLPLEIYCFTNTVIWANYENIQSDIFDHLYAVMPEFGLTPFQNPSGRDFRKLALTDLPRLSP</sequence>
<evidence type="ECO:0000259" key="3">
    <source>
        <dbReference type="Pfam" id="PF21082"/>
    </source>
</evidence>
<evidence type="ECO:0000313" key="4">
    <source>
        <dbReference type="EMBL" id="MBV2144498.1"/>
    </source>
</evidence>
<evidence type="ECO:0000313" key="5">
    <source>
        <dbReference type="Proteomes" id="UP000752297"/>
    </source>
</evidence>
<protein>
    <submittedName>
        <fullName evidence="4">Mechanosensitive ion channel family protein</fullName>
    </submittedName>
</protein>
<dbReference type="InterPro" id="IPR049278">
    <property type="entry name" value="MS_channel_C"/>
</dbReference>
<evidence type="ECO:0000259" key="2">
    <source>
        <dbReference type="Pfam" id="PF00924"/>
    </source>
</evidence>
<dbReference type="GO" id="GO:0005886">
    <property type="term" value="C:plasma membrane"/>
    <property type="evidence" value="ECO:0007669"/>
    <property type="project" value="TreeGrafter"/>
</dbReference>